<evidence type="ECO:0000256" key="1">
    <source>
        <dbReference type="SAM" id="MobiDB-lite"/>
    </source>
</evidence>
<proteinExistence type="predicted"/>
<evidence type="ECO:0000256" key="2">
    <source>
        <dbReference type="SAM" id="SignalP"/>
    </source>
</evidence>
<feature type="region of interest" description="Disordered" evidence="1">
    <location>
        <begin position="63"/>
        <end position="88"/>
    </location>
</feature>
<accession>A0A6I3KGE4</accession>
<comment type="caution">
    <text evidence="3">The sequence shown here is derived from an EMBL/GenBank/DDBJ whole genome shotgun (WGS) entry which is preliminary data.</text>
</comment>
<feature type="chain" id="PRO_5026266135" evidence="2">
    <location>
        <begin position="21"/>
        <end position="88"/>
    </location>
</feature>
<dbReference type="RefSeq" id="WP_154737624.1">
    <property type="nucleotide sequence ID" value="NZ_WMBQ01000001.1"/>
</dbReference>
<reference evidence="3 4" key="1">
    <citation type="submission" date="2019-11" db="EMBL/GenBank/DDBJ databases">
        <title>Identification of a novel strain.</title>
        <authorList>
            <person name="Xu Q."/>
            <person name="Wang G."/>
        </authorList>
    </citation>
    <scope>NUCLEOTIDE SEQUENCE [LARGE SCALE GENOMIC DNA]</scope>
    <source>
        <strain evidence="4">xq</strain>
    </source>
</reference>
<gene>
    <name evidence="3" type="ORF">GIW81_01735</name>
</gene>
<protein>
    <submittedName>
        <fullName evidence="3">Uncharacterized protein</fullName>
    </submittedName>
</protein>
<dbReference type="AlphaFoldDB" id="A0A6I3KGE4"/>
<dbReference type="Proteomes" id="UP000440694">
    <property type="component" value="Unassembled WGS sequence"/>
</dbReference>
<feature type="compositionally biased region" description="Basic and acidic residues" evidence="1">
    <location>
        <begin position="72"/>
        <end position="88"/>
    </location>
</feature>
<sequence>MRRHLLVAALTALCATAAAAQGVPHDFTQDTPPVPGQIIEPQREKLRLAPLPLRDARDAHEVALPSSGPKGIVRETRNERKYVPPADR</sequence>
<keyword evidence="4" id="KW-1185">Reference proteome</keyword>
<dbReference type="EMBL" id="WMBQ01000001">
    <property type="protein sequence ID" value="MTD93050.1"/>
    <property type="molecule type" value="Genomic_DNA"/>
</dbReference>
<organism evidence="3 4">
    <name type="scientific">Hyphomicrobium album</name>
    <dbReference type="NCBI Taxonomy" id="2665159"/>
    <lineage>
        <taxon>Bacteria</taxon>
        <taxon>Pseudomonadati</taxon>
        <taxon>Pseudomonadota</taxon>
        <taxon>Alphaproteobacteria</taxon>
        <taxon>Hyphomicrobiales</taxon>
        <taxon>Hyphomicrobiaceae</taxon>
        <taxon>Hyphomicrobium</taxon>
    </lineage>
</organism>
<evidence type="ECO:0000313" key="4">
    <source>
        <dbReference type="Proteomes" id="UP000440694"/>
    </source>
</evidence>
<keyword evidence="2" id="KW-0732">Signal</keyword>
<evidence type="ECO:0000313" key="3">
    <source>
        <dbReference type="EMBL" id="MTD93050.1"/>
    </source>
</evidence>
<name>A0A6I3KGE4_9HYPH</name>
<feature type="signal peptide" evidence="2">
    <location>
        <begin position="1"/>
        <end position="20"/>
    </location>
</feature>